<accession>A0A238JYM2</accession>
<reference evidence="3 4" key="1">
    <citation type="submission" date="2017-05" db="EMBL/GenBank/DDBJ databases">
        <authorList>
            <person name="Song R."/>
            <person name="Chenine A.L."/>
            <person name="Ruprecht R.M."/>
        </authorList>
    </citation>
    <scope>NUCLEOTIDE SEQUENCE [LARGE SCALE GENOMIC DNA]</scope>
    <source>
        <strain evidence="3 4">CECT 8898</strain>
    </source>
</reference>
<name>A0A238JYM2_9RHOB</name>
<feature type="signal peptide" evidence="2">
    <location>
        <begin position="1"/>
        <end position="33"/>
    </location>
</feature>
<sequence length="321" mass="34776">MFMTSYRRRARAELTALAVMCVVCLAAPRGVQAQSCQVPADLMSLARTLAALPSEGADVPAVMTDRLAAQMAGLSEARVVRTLHDNGLDSVSTIAVDLMAEAERIGSGGSYNPARIRAMLSEFDQQSTLACVETGSAIFQQIQQGRTGGFLSGSGFNWSEVERRAEEDKLFAAGAVVAVMTVFIAVLMLIDTGYRWAMALLYNRKACRIPACLHVGSRRIDGLVLTLGKGGCRFHPLNVVAFDEALSDLRGGEARIEVEDTALSVRCSGIYDTVTDFRFDRPLTLKQQRALLEHSTISPYYIRKSRDGGTAVTDSIVGQEQ</sequence>
<keyword evidence="1" id="KW-0472">Membrane</keyword>
<protein>
    <submittedName>
        <fullName evidence="3">Uncharacterized protein</fullName>
    </submittedName>
</protein>
<feature type="transmembrane region" description="Helical" evidence="1">
    <location>
        <begin position="170"/>
        <end position="190"/>
    </location>
</feature>
<proteinExistence type="predicted"/>
<gene>
    <name evidence="3" type="ORF">MAA8898_00633</name>
</gene>
<evidence type="ECO:0000256" key="1">
    <source>
        <dbReference type="SAM" id="Phobius"/>
    </source>
</evidence>
<dbReference type="EMBL" id="FXYF01000002">
    <property type="protein sequence ID" value="SMX35755.1"/>
    <property type="molecule type" value="Genomic_DNA"/>
</dbReference>
<dbReference type="AlphaFoldDB" id="A0A238JYM2"/>
<organism evidence="3 4">
    <name type="scientific">Maliponia aquimaris</name>
    <dbReference type="NCBI Taxonomy" id="1673631"/>
    <lineage>
        <taxon>Bacteria</taxon>
        <taxon>Pseudomonadati</taxon>
        <taxon>Pseudomonadota</taxon>
        <taxon>Alphaproteobacteria</taxon>
        <taxon>Rhodobacterales</taxon>
        <taxon>Paracoccaceae</taxon>
        <taxon>Maliponia</taxon>
    </lineage>
</organism>
<evidence type="ECO:0000256" key="2">
    <source>
        <dbReference type="SAM" id="SignalP"/>
    </source>
</evidence>
<dbReference type="RefSeq" id="WP_094019531.1">
    <property type="nucleotide sequence ID" value="NZ_FXYF01000002.1"/>
</dbReference>
<feature type="chain" id="PRO_5012850773" evidence="2">
    <location>
        <begin position="34"/>
        <end position="321"/>
    </location>
</feature>
<evidence type="ECO:0000313" key="3">
    <source>
        <dbReference type="EMBL" id="SMX35755.1"/>
    </source>
</evidence>
<dbReference type="OrthoDB" id="7817968at2"/>
<keyword evidence="2" id="KW-0732">Signal</keyword>
<keyword evidence="1" id="KW-0812">Transmembrane</keyword>
<keyword evidence="1" id="KW-1133">Transmembrane helix</keyword>
<keyword evidence="4" id="KW-1185">Reference proteome</keyword>
<evidence type="ECO:0000313" key="4">
    <source>
        <dbReference type="Proteomes" id="UP000207598"/>
    </source>
</evidence>
<dbReference type="Proteomes" id="UP000207598">
    <property type="component" value="Unassembled WGS sequence"/>
</dbReference>